<proteinExistence type="predicted"/>
<protein>
    <submittedName>
        <fullName evidence="1">Unnamed protein product</fullName>
    </submittedName>
</protein>
<name>A0ACB5ST96_AMBMO</name>
<dbReference type="Proteomes" id="UP001165064">
    <property type="component" value="Unassembled WGS sequence"/>
</dbReference>
<keyword evidence="2" id="KW-1185">Reference proteome</keyword>
<sequence length="96" mass="10258">MNTNLNSTVTGCLEEPIGSKNQKRQANLPYSPPNRTTTNTNTNSTTSNTNTNFNLNASSQQGSTTNYSPAQTPLPTPPSQNSFHSAPIASLDFLKA</sequence>
<comment type="caution">
    <text evidence="1">The sequence shown here is derived from an EMBL/GenBank/DDBJ whole genome shotgun (WGS) entry which is preliminary data.</text>
</comment>
<evidence type="ECO:0000313" key="2">
    <source>
        <dbReference type="Proteomes" id="UP001165064"/>
    </source>
</evidence>
<organism evidence="1 2">
    <name type="scientific">Ambrosiozyma monospora</name>
    <name type="common">Yeast</name>
    <name type="synonym">Endomycopsis monosporus</name>
    <dbReference type="NCBI Taxonomy" id="43982"/>
    <lineage>
        <taxon>Eukaryota</taxon>
        <taxon>Fungi</taxon>
        <taxon>Dikarya</taxon>
        <taxon>Ascomycota</taxon>
        <taxon>Saccharomycotina</taxon>
        <taxon>Pichiomycetes</taxon>
        <taxon>Pichiales</taxon>
        <taxon>Pichiaceae</taxon>
        <taxon>Ambrosiozyma</taxon>
    </lineage>
</organism>
<reference evidence="1" key="1">
    <citation type="submission" date="2023-04" db="EMBL/GenBank/DDBJ databases">
        <title>Ambrosiozyma monospora NBRC 10751.</title>
        <authorList>
            <person name="Ichikawa N."/>
            <person name="Sato H."/>
            <person name="Tonouchi N."/>
        </authorList>
    </citation>
    <scope>NUCLEOTIDE SEQUENCE</scope>
    <source>
        <strain evidence="1">NBRC 10751</strain>
    </source>
</reference>
<accession>A0ACB5ST96</accession>
<gene>
    <name evidence="1" type="ORF">Amon02_000076900</name>
</gene>
<dbReference type="EMBL" id="BSXS01000307">
    <property type="protein sequence ID" value="GME71923.1"/>
    <property type="molecule type" value="Genomic_DNA"/>
</dbReference>
<evidence type="ECO:0000313" key="1">
    <source>
        <dbReference type="EMBL" id="GME71923.1"/>
    </source>
</evidence>